<keyword evidence="4" id="KW-1185">Reference proteome</keyword>
<protein>
    <submittedName>
        <fullName evidence="3">Uncharacterized protein</fullName>
    </submittedName>
</protein>
<evidence type="ECO:0000256" key="1">
    <source>
        <dbReference type="SAM" id="MobiDB-lite"/>
    </source>
</evidence>
<proteinExistence type="predicted"/>
<reference evidence="3 4" key="1">
    <citation type="submission" date="2021-06" db="EMBL/GenBank/DDBJ databases">
        <authorList>
            <person name="Palmer J.M."/>
        </authorList>
    </citation>
    <scope>NUCLEOTIDE SEQUENCE [LARGE SCALE GENOMIC DNA]</scope>
    <source>
        <strain evidence="4">if_2019</strain>
        <tissue evidence="3">Muscle</tissue>
    </source>
</reference>
<feature type="region of interest" description="Disordered" evidence="1">
    <location>
        <begin position="282"/>
        <end position="304"/>
    </location>
</feature>
<evidence type="ECO:0000313" key="4">
    <source>
        <dbReference type="Proteomes" id="UP001482620"/>
    </source>
</evidence>
<keyword evidence="2" id="KW-1133">Transmembrane helix</keyword>
<organism evidence="3 4">
    <name type="scientific">Ilyodon furcidens</name>
    <name type="common">goldbreast splitfin</name>
    <dbReference type="NCBI Taxonomy" id="33524"/>
    <lineage>
        <taxon>Eukaryota</taxon>
        <taxon>Metazoa</taxon>
        <taxon>Chordata</taxon>
        <taxon>Craniata</taxon>
        <taxon>Vertebrata</taxon>
        <taxon>Euteleostomi</taxon>
        <taxon>Actinopterygii</taxon>
        <taxon>Neopterygii</taxon>
        <taxon>Teleostei</taxon>
        <taxon>Neoteleostei</taxon>
        <taxon>Acanthomorphata</taxon>
        <taxon>Ovalentaria</taxon>
        <taxon>Atherinomorphae</taxon>
        <taxon>Cyprinodontiformes</taxon>
        <taxon>Goodeidae</taxon>
        <taxon>Ilyodon</taxon>
    </lineage>
</organism>
<evidence type="ECO:0000313" key="3">
    <source>
        <dbReference type="EMBL" id="MEQ2246964.1"/>
    </source>
</evidence>
<name>A0ABV0UP20_9TELE</name>
<dbReference type="Proteomes" id="UP001482620">
    <property type="component" value="Unassembled WGS sequence"/>
</dbReference>
<keyword evidence="2" id="KW-0472">Membrane</keyword>
<feature type="compositionally biased region" description="Polar residues" evidence="1">
    <location>
        <begin position="289"/>
        <end position="304"/>
    </location>
</feature>
<accession>A0ABV0UP20</accession>
<keyword evidence="2" id="KW-0812">Transmembrane</keyword>
<gene>
    <name evidence="3" type="ORF">ILYODFUR_004450</name>
</gene>
<comment type="caution">
    <text evidence="3">The sequence shown here is derived from an EMBL/GenBank/DDBJ whole genome shotgun (WGS) entry which is preliminary data.</text>
</comment>
<feature type="transmembrane region" description="Helical" evidence="2">
    <location>
        <begin position="93"/>
        <end position="114"/>
    </location>
</feature>
<evidence type="ECO:0000256" key="2">
    <source>
        <dbReference type="SAM" id="Phobius"/>
    </source>
</evidence>
<sequence>MRMGVVGDRGWGGGSESGAGSLRFRYQPRLAQPRFRCWGSQPVSTPGGKGTTSWVQGLVAPMRYQRMYGECELGLGLLPLLDQIRPPIKCGAYSLLATLPAGGWCLCPVVYLWFSMSRAGCFGVPLTPGGCFLGHGPLGSVGPLLGDCYVPGSLGPCLDLLRCRRLPAWPVGSSLKLPGPSACWLLGGSPGTPLCSSRRWFSWACCALGGLWMSVAWISSVSVPGPGGQVNLLGFFINSERYSAGQGRESHTHSQQLCRCQSWNVSTAVRSQILQLLSPEKEYKHSSAHSDTQMDAKQSQTKET</sequence>
<dbReference type="EMBL" id="JAHRIQ010081342">
    <property type="protein sequence ID" value="MEQ2246964.1"/>
    <property type="molecule type" value="Genomic_DNA"/>
</dbReference>